<dbReference type="Pfam" id="PF07690">
    <property type="entry name" value="MFS_1"/>
    <property type="match status" value="1"/>
</dbReference>
<accession>A0A8H7VJD9</accession>
<evidence type="ECO:0000313" key="8">
    <source>
        <dbReference type="Proteomes" id="UP000646827"/>
    </source>
</evidence>
<feature type="transmembrane region" description="Helical" evidence="5">
    <location>
        <begin position="245"/>
        <end position="265"/>
    </location>
</feature>
<feature type="transmembrane region" description="Helical" evidence="5">
    <location>
        <begin position="306"/>
        <end position="328"/>
    </location>
</feature>
<evidence type="ECO:0000256" key="2">
    <source>
        <dbReference type="ARBA" id="ARBA00022692"/>
    </source>
</evidence>
<keyword evidence="2 5" id="KW-0812">Transmembrane</keyword>
<reference evidence="7 8" key="1">
    <citation type="submission" date="2020-12" db="EMBL/GenBank/DDBJ databases">
        <title>Metabolic potential, ecology and presence of endohyphal bacteria is reflected in genomic diversity of Mucoromycotina.</title>
        <authorList>
            <person name="Muszewska A."/>
            <person name="Okrasinska A."/>
            <person name="Steczkiewicz K."/>
            <person name="Drgas O."/>
            <person name="Orlowska M."/>
            <person name="Perlinska-Lenart U."/>
            <person name="Aleksandrzak-Piekarczyk T."/>
            <person name="Szatraj K."/>
            <person name="Zielenkiewicz U."/>
            <person name="Pilsyk S."/>
            <person name="Malc E."/>
            <person name="Mieczkowski P."/>
            <person name="Kruszewska J.S."/>
            <person name="Biernat P."/>
            <person name="Pawlowska J."/>
        </authorList>
    </citation>
    <scope>NUCLEOTIDE SEQUENCE [LARGE SCALE GENOMIC DNA]</scope>
    <source>
        <strain evidence="7 8">CBS 142.35</strain>
    </source>
</reference>
<dbReference type="Gene3D" id="1.20.1720.10">
    <property type="entry name" value="Multidrug resistance protein D"/>
    <property type="match status" value="1"/>
</dbReference>
<dbReference type="Proteomes" id="UP000646827">
    <property type="component" value="Unassembled WGS sequence"/>
</dbReference>
<feature type="non-terminal residue" evidence="7">
    <location>
        <position position="1"/>
    </location>
</feature>
<protein>
    <recommendedName>
        <fullName evidence="6">Major facilitator superfamily (MFS) profile domain-containing protein</fullName>
    </recommendedName>
</protein>
<evidence type="ECO:0000259" key="6">
    <source>
        <dbReference type="PROSITE" id="PS50850"/>
    </source>
</evidence>
<dbReference type="OrthoDB" id="440553at2759"/>
<gene>
    <name evidence="7" type="ORF">INT45_007628</name>
</gene>
<dbReference type="PROSITE" id="PS50850">
    <property type="entry name" value="MFS"/>
    <property type="match status" value="1"/>
</dbReference>
<evidence type="ECO:0000256" key="3">
    <source>
        <dbReference type="ARBA" id="ARBA00022989"/>
    </source>
</evidence>
<dbReference type="SUPFAM" id="SSF103473">
    <property type="entry name" value="MFS general substrate transporter"/>
    <property type="match status" value="1"/>
</dbReference>
<dbReference type="GO" id="GO:0022857">
    <property type="term" value="F:transmembrane transporter activity"/>
    <property type="evidence" value="ECO:0007669"/>
    <property type="project" value="InterPro"/>
</dbReference>
<feature type="transmembrane region" description="Helical" evidence="5">
    <location>
        <begin position="48"/>
        <end position="71"/>
    </location>
</feature>
<sequence>FPAVIDMEVGLDTTDTAINASLSVFVFVTAFFPLLWTMLAERYGSRPIYLISFLICLVGNICCALSVNIAMFIGSRAISAMGSSSMMALGGGTIADIFEPHQRGRAFGYFTSGVVLGPAVSPIIGGCLNQGFGWRSIFWFLSIVSLFIWLGILLILPETKKLLSVELKKVNVEEKYKGAKEEEISSSKTIANSNQEKKLNLNGLLGPLQFFRFPNVTLTTVFIGILSLTLYIINANFARIYIYQYGLDSVGFALIIPNIIVSTYLMDCFSRQSSSVLACNNLVRFSMSGIGFLIASDIHKVLEPGILYTICGTLNVLVSGSIIIIRMNGKKWAIQRSRFLETNK</sequence>
<dbReference type="InterPro" id="IPR011701">
    <property type="entry name" value="MFS"/>
</dbReference>
<proteinExistence type="predicted"/>
<dbReference type="PANTHER" id="PTHR23502:SF5">
    <property type="entry name" value="QUINIDINE RESISTANCE PROTEIN 3"/>
    <property type="match status" value="1"/>
</dbReference>
<dbReference type="InterPro" id="IPR020846">
    <property type="entry name" value="MFS_dom"/>
</dbReference>
<keyword evidence="8" id="KW-1185">Reference proteome</keyword>
<dbReference type="InterPro" id="IPR036259">
    <property type="entry name" value="MFS_trans_sf"/>
</dbReference>
<feature type="transmembrane region" description="Helical" evidence="5">
    <location>
        <begin position="107"/>
        <end position="125"/>
    </location>
</feature>
<evidence type="ECO:0000313" key="7">
    <source>
        <dbReference type="EMBL" id="KAG2216729.1"/>
    </source>
</evidence>
<dbReference type="PANTHER" id="PTHR23502">
    <property type="entry name" value="MAJOR FACILITATOR SUPERFAMILY"/>
    <property type="match status" value="1"/>
</dbReference>
<feature type="domain" description="Major facilitator superfamily (MFS) profile" evidence="6">
    <location>
        <begin position="1"/>
        <end position="344"/>
    </location>
</feature>
<organism evidence="7 8">
    <name type="scientific">Circinella minor</name>
    <dbReference type="NCBI Taxonomy" id="1195481"/>
    <lineage>
        <taxon>Eukaryota</taxon>
        <taxon>Fungi</taxon>
        <taxon>Fungi incertae sedis</taxon>
        <taxon>Mucoromycota</taxon>
        <taxon>Mucoromycotina</taxon>
        <taxon>Mucoromycetes</taxon>
        <taxon>Mucorales</taxon>
        <taxon>Lichtheimiaceae</taxon>
        <taxon>Circinella</taxon>
    </lineage>
</organism>
<feature type="transmembrane region" description="Helical" evidence="5">
    <location>
        <begin position="213"/>
        <end position="233"/>
    </location>
</feature>
<comment type="subcellular location">
    <subcellularLocation>
        <location evidence="1">Membrane</location>
        <topology evidence="1">Multi-pass membrane protein</topology>
    </subcellularLocation>
</comment>
<dbReference type="AlphaFoldDB" id="A0A8H7VJD9"/>
<keyword evidence="3 5" id="KW-1133">Transmembrane helix</keyword>
<feature type="transmembrane region" description="Helical" evidence="5">
    <location>
        <begin position="137"/>
        <end position="156"/>
    </location>
</feature>
<dbReference type="EMBL" id="JAEPRB010000366">
    <property type="protein sequence ID" value="KAG2216729.1"/>
    <property type="molecule type" value="Genomic_DNA"/>
</dbReference>
<evidence type="ECO:0000256" key="4">
    <source>
        <dbReference type="ARBA" id="ARBA00023136"/>
    </source>
</evidence>
<dbReference type="GO" id="GO:0005886">
    <property type="term" value="C:plasma membrane"/>
    <property type="evidence" value="ECO:0007669"/>
    <property type="project" value="TreeGrafter"/>
</dbReference>
<evidence type="ECO:0000256" key="5">
    <source>
        <dbReference type="SAM" id="Phobius"/>
    </source>
</evidence>
<keyword evidence="4 5" id="KW-0472">Membrane</keyword>
<feature type="transmembrane region" description="Helical" evidence="5">
    <location>
        <begin position="17"/>
        <end position="36"/>
    </location>
</feature>
<evidence type="ECO:0000256" key="1">
    <source>
        <dbReference type="ARBA" id="ARBA00004141"/>
    </source>
</evidence>
<name>A0A8H7VJD9_9FUNG</name>
<comment type="caution">
    <text evidence="7">The sequence shown here is derived from an EMBL/GenBank/DDBJ whole genome shotgun (WGS) entry which is preliminary data.</text>
</comment>